<feature type="domain" description="Resolvase/invertase-type recombinase catalytic" evidence="1">
    <location>
        <begin position="2"/>
        <end position="80"/>
    </location>
</feature>
<dbReference type="PANTHER" id="PTHR30461">
    <property type="entry name" value="DNA-INVERTASE FROM LAMBDOID PROPHAGE"/>
    <property type="match status" value="1"/>
</dbReference>
<dbReference type="Pfam" id="PF00239">
    <property type="entry name" value="Resolvase"/>
    <property type="match status" value="1"/>
</dbReference>
<dbReference type="InterPro" id="IPR050639">
    <property type="entry name" value="SSR_resolvase"/>
</dbReference>
<organism evidence="2 3">
    <name type="scientific">Hymenobacter elongatus</name>
    <dbReference type="NCBI Taxonomy" id="877208"/>
    <lineage>
        <taxon>Bacteria</taxon>
        <taxon>Pseudomonadati</taxon>
        <taxon>Bacteroidota</taxon>
        <taxon>Cytophagia</taxon>
        <taxon>Cytophagales</taxon>
        <taxon>Hymenobacteraceae</taxon>
        <taxon>Hymenobacter</taxon>
    </lineage>
</organism>
<sequence length="80" mass="9037">MRVAIYARVSTKDKGQSTDNQLPYLRRYAAAHGYEVYQEYVEEESGGTGNRGQFKAMLSRPAIAIQVEGVIRPALYRPGW</sequence>
<dbReference type="Proteomes" id="UP000297739">
    <property type="component" value="Unassembled WGS sequence"/>
</dbReference>
<evidence type="ECO:0000313" key="3">
    <source>
        <dbReference type="Proteomes" id="UP000297739"/>
    </source>
</evidence>
<dbReference type="PANTHER" id="PTHR30461:SF23">
    <property type="entry name" value="DNA RECOMBINASE-RELATED"/>
    <property type="match status" value="1"/>
</dbReference>
<accession>A0A4Z0PG98</accession>
<dbReference type="PROSITE" id="PS51736">
    <property type="entry name" value="RECOMBINASES_3"/>
    <property type="match status" value="1"/>
</dbReference>
<evidence type="ECO:0000259" key="1">
    <source>
        <dbReference type="PROSITE" id="PS51736"/>
    </source>
</evidence>
<proteinExistence type="predicted"/>
<dbReference type="InterPro" id="IPR006119">
    <property type="entry name" value="Resolv_N"/>
</dbReference>
<dbReference type="RefSeq" id="WP_135499041.1">
    <property type="nucleotide sequence ID" value="NZ_SRLD01000040.1"/>
</dbReference>
<dbReference type="GO" id="GO:0000150">
    <property type="term" value="F:DNA strand exchange activity"/>
    <property type="evidence" value="ECO:0007669"/>
    <property type="project" value="InterPro"/>
</dbReference>
<gene>
    <name evidence="2" type="ORF">E5J99_17115</name>
</gene>
<dbReference type="Gene3D" id="3.40.50.1390">
    <property type="entry name" value="Resolvase, N-terminal catalytic domain"/>
    <property type="match status" value="1"/>
</dbReference>
<dbReference type="EMBL" id="SRLD01000040">
    <property type="protein sequence ID" value="TGE14154.1"/>
    <property type="molecule type" value="Genomic_DNA"/>
</dbReference>
<protein>
    <recommendedName>
        <fullName evidence="1">Resolvase/invertase-type recombinase catalytic domain-containing protein</fullName>
    </recommendedName>
</protein>
<name>A0A4Z0PG98_9BACT</name>
<dbReference type="GO" id="GO:0003677">
    <property type="term" value="F:DNA binding"/>
    <property type="evidence" value="ECO:0007669"/>
    <property type="project" value="InterPro"/>
</dbReference>
<comment type="caution">
    <text evidence="2">The sequence shown here is derived from an EMBL/GenBank/DDBJ whole genome shotgun (WGS) entry which is preliminary data.</text>
</comment>
<reference evidence="2 3" key="1">
    <citation type="submission" date="2019-04" db="EMBL/GenBank/DDBJ databases">
        <authorList>
            <person name="Feng G."/>
            <person name="Zhang J."/>
            <person name="Zhu H."/>
        </authorList>
    </citation>
    <scope>NUCLEOTIDE SEQUENCE [LARGE SCALE GENOMIC DNA]</scope>
    <source>
        <strain evidence="2 3">JCM 17223</strain>
    </source>
</reference>
<dbReference type="AlphaFoldDB" id="A0A4Z0PG98"/>
<dbReference type="OrthoDB" id="887095at2"/>
<evidence type="ECO:0000313" key="2">
    <source>
        <dbReference type="EMBL" id="TGE14154.1"/>
    </source>
</evidence>
<keyword evidence="3" id="KW-1185">Reference proteome</keyword>
<dbReference type="InterPro" id="IPR036162">
    <property type="entry name" value="Resolvase-like_N_sf"/>
</dbReference>
<dbReference type="SUPFAM" id="SSF53041">
    <property type="entry name" value="Resolvase-like"/>
    <property type="match status" value="1"/>
</dbReference>